<feature type="domain" description="Major facilitator superfamily (MFS) profile" evidence="8">
    <location>
        <begin position="23"/>
        <end position="531"/>
    </location>
</feature>
<dbReference type="InterPro" id="IPR036259">
    <property type="entry name" value="MFS_trans_sf"/>
</dbReference>
<organism evidence="9 10">
    <name type="scientific">Fusarium mexicanum</name>
    <dbReference type="NCBI Taxonomy" id="751941"/>
    <lineage>
        <taxon>Eukaryota</taxon>
        <taxon>Fungi</taxon>
        <taxon>Dikarya</taxon>
        <taxon>Ascomycota</taxon>
        <taxon>Pezizomycotina</taxon>
        <taxon>Sordariomycetes</taxon>
        <taxon>Hypocreomycetidae</taxon>
        <taxon>Hypocreales</taxon>
        <taxon>Nectriaceae</taxon>
        <taxon>Fusarium</taxon>
        <taxon>Fusarium fujikuroi species complex</taxon>
    </lineage>
</organism>
<feature type="transmembrane region" description="Helical" evidence="7">
    <location>
        <begin position="60"/>
        <end position="78"/>
    </location>
</feature>
<feature type="transmembrane region" description="Helical" evidence="7">
    <location>
        <begin position="222"/>
        <end position="241"/>
    </location>
</feature>
<keyword evidence="3 7" id="KW-1133">Transmembrane helix</keyword>
<feature type="transmembrane region" description="Helical" evidence="7">
    <location>
        <begin position="180"/>
        <end position="201"/>
    </location>
</feature>
<feature type="transmembrane region" description="Helical" evidence="7">
    <location>
        <begin position="147"/>
        <end position="168"/>
    </location>
</feature>
<evidence type="ECO:0000313" key="10">
    <source>
        <dbReference type="Proteomes" id="UP000522262"/>
    </source>
</evidence>
<evidence type="ECO:0000256" key="1">
    <source>
        <dbReference type="ARBA" id="ARBA00004141"/>
    </source>
</evidence>
<dbReference type="Gene3D" id="1.20.1250.20">
    <property type="entry name" value="MFS general substrate transporter like domains"/>
    <property type="match status" value="2"/>
</dbReference>
<feature type="transmembrane region" description="Helical" evidence="7">
    <location>
        <begin position="253"/>
        <end position="270"/>
    </location>
</feature>
<evidence type="ECO:0000256" key="6">
    <source>
        <dbReference type="SAM" id="MobiDB-lite"/>
    </source>
</evidence>
<feature type="region of interest" description="Disordered" evidence="6">
    <location>
        <begin position="544"/>
        <end position="567"/>
    </location>
</feature>
<feature type="transmembrane region" description="Helical" evidence="7">
    <location>
        <begin position="508"/>
        <end position="526"/>
    </location>
</feature>
<comment type="subcellular location">
    <subcellularLocation>
        <location evidence="1">Membrane</location>
        <topology evidence="1">Multi-pass membrane protein</topology>
    </subcellularLocation>
</comment>
<evidence type="ECO:0000256" key="7">
    <source>
        <dbReference type="SAM" id="Phobius"/>
    </source>
</evidence>
<dbReference type="GO" id="GO:0022857">
    <property type="term" value="F:transmembrane transporter activity"/>
    <property type="evidence" value="ECO:0007669"/>
    <property type="project" value="InterPro"/>
</dbReference>
<evidence type="ECO:0000259" key="8">
    <source>
        <dbReference type="PROSITE" id="PS50850"/>
    </source>
</evidence>
<dbReference type="PROSITE" id="PS50850">
    <property type="entry name" value="MFS"/>
    <property type="match status" value="1"/>
</dbReference>
<dbReference type="SUPFAM" id="SSF103473">
    <property type="entry name" value="MFS general substrate transporter"/>
    <property type="match status" value="1"/>
</dbReference>
<reference evidence="9 10" key="1">
    <citation type="submission" date="2020-05" db="EMBL/GenBank/DDBJ databases">
        <title>Identification and distribution of gene clusters putatively required for synthesis of sphingolipid metabolism inhibitors in phylogenetically diverse species of the filamentous fungus Fusarium.</title>
        <authorList>
            <person name="Kim H.-S."/>
            <person name="Busman M."/>
            <person name="Brown D.W."/>
            <person name="Divon H."/>
            <person name="Uhlig S."/>
            <person name="Proctor R.H."/>
        </authorList>
    </citation>
    <scope>NUCLEOTIDE SEQUENCE [LARGE SCALE GENOMIC DNA]</scope>
    <source>
        <strain evidence="9 10">NRRL 53147</strain>
    </source>
</reference>
<feature type="transmembrane region" description="Helical" evidence="7">
    <location>
        <begin position="321"/>
        <end position="342"/>
    </location>
</feature>
<gene>
    <name evidence="9" type="ORF">FMEXI_10948</name>
</gene>
<feature type="transmembrane region" description="Helical" evidence="7">
    <location>
        <begin position="290"/>
        <end position="309"/>
    </location>
</feature>
<name>A0A8H5IFU3_9HYPO</name>
<dbReference type="InterPro" id="IPR011701">
    <property type="entry name" value="MFS"/>
</dbReference>
<dbReference type="AlphaFoldDB" id="A0A8H5IFU3"/>
<keyword evidence="2 7" id="KW-0812">Transmembrane</keyword>
<accession>A0A8H5IFU3</accession>
<evidence type="ECO:0000256" key="3">
    <source>
        <dbReference type="ARBA" id="ARBA00022989"/>
    </source>
</evidence>
<feature type="transmembrane region" description="Helical" evidence="7">
    <location>
        <begin position="23"/>
        <end position="48"/>
    </location>
</feature>
<protein>
    <submittedName>
        <fullName evidence="9">Drug facilitator PEP5</fullName>
    </submittedName>
</protein>
<evidence type="ECO:0000256" key="2">
    <source>
        <dbReference type="ARBA" id="ARBA00022692"/>
    </source>
</evidence>
<dbReference type="GO" id="GO:0005886">
    <property type="term" value="C:plasma membrane"/>
    <property type="evidence" value="ECO:0007669"/>
    <property type="project" value="TreeGrafter"/>
</dbReference>
<comment type="caution">
    <text evidence="9">The sequence shown here is derived from an EMBL/GenBank/DDBJ whole genome shotgun (WGS) entry which is preliminary data.</text>
</comment>
<keyword evidence="4 7" id="KW-0472">Membrane</keyword>
<keyword evidence="10" id="KW-1185">Reference proteome</keyword>
<dbReference type="PANTHER" id="PTHR23501">
    <property type="entry name" value="MAJOR FACILITATOR SUPERFAMILY"/>
    <property type="match status" value="1"/>
</dbReference>
<feature type="transmembrane region" description="Helical" evidence="7">
    <location>
        <begin position="90"/>
        <end position="109"/>
    </location>
</feature>
<proteinExistence type="predicted"/>
<feature type="transmembrane region" description="Helical" evidence="7">
    <location>
        <begin position="354"/>
        <end position="374"/>
    </location>
</feature>
<dbReference type="Proteomes" id="UP000522262">
    <property type="component" value="Unassembled WGS sequence"/>
</dbReference>
<keyword evidence="5" id="KW-0325">Glycoprotein</keyword>
<evidence type="ECO:0000313" key="9">
    <source>
        <dbReference type="EMBL" id="KAF5535197.1"/>
    </source>
</evidence>
<evidence type="ECO:0000256" key="4">
    <source>
        <dbReference type="ARBA" id="ARBA00023136"/>
    </source>
</evidence>
<dbReference type="PANTHER" id="PTHR23501:SF195">
    <property type="entry name" value="PEP5"/>
    <property type="match status" value="1"/>
</dbReference>
<feature type="transmembrane region" description="Helical" evidence="7">
    <location>
        <begin position="412"/>
        <end position="434"/>
    </location>
</feature>
<dbReference type="EMBL" id="JAAOAM010000282">
    <property type="protein sequence ID" value="KAF5535197.1"/>
    <property type="molecule type" value="Genomic_DNA"/>
</dbReference>
<dbReference type="Pfam" id="PF07690">
    <property type="entry name" value="MFS_1"/>
    <property type="match status" value="1"/>
</dbReference>
<feature type="transmembrane region" description="Helical" evidence="7">
    <location>
        <begin position="115"/>
        <end position="135"/>
    </location>
</feature>
<evidence type="ECO:0000256" key="5">
    <source>
        <dbReference type="ARBA" id="ARBA00023180"/>
    </source>
</evidence>
<dbReference type="InterPro" id="IPR020846">
    <property type="entry name" value="MFS_dom"/>
</dbReference>
<feature type="compositionally biased region" description="Polar residues" evidence="6">
    <location>
        <begin position="556"/>
        <end position="567"/>
    </location>
</feature>
<feature type="transmembrane region" description="Helical" evidence="7">
    <location>
        <begin position="380"/>
        <end position="400"/>
    </location>
</feature>
<sequence length="567" mass="60752">MASPSSIDALSEQRPPRIHARTMICYAAVNLIYFAQLVSLVGSGLLANDIGRAVGDTKSTVWYTSCITILTAVLNPPIGQAADYWGRKTILVFLPLTGVAGSIIISRAYGSGTIIAGFSVLGANYGCQSLSLAVISEILPRDNRPMAQAVGNISSGIGAILAIFMGAGLLQDGNINNYRIFWYITAGIYAIASLGCFVCYSPPPRELQVTLTTSQKLERLDWGGYALLGPALILFCIALSWSQNPYSWDSVNILAPFLIGATFLIVFIIYELRFKKDGMLNLGQHRNFAIAMFIIFVEGIAFIAVNSYFAFQVSLIYDASLLSAGGNFALMFVATSIFSPLFGLWSSKRKVLRIPLIIGALLLLVFFILLATSTIDTPRYAFWVYTIVGGTGLGSLLPLSMAASQFATPPELIALTSSMMICVRSLGGSIGLAINNAVIHSALDKELPKVVAAALPLGLPVSSLGDLIQALASQNRQAIATVPGITPQIAEAVVRGMKKAYVVAFRNSWIVSAAFSALLVITCLFIKEQAEAFDKRIDASVESGSEGFHDEENNREATVQVSHGENA</sequence>